<evidence type="ECO:0000313" key="2">
    <source>
        <dbReference type="EMBL" id="GFN46674.1"/>
    </source>
</evidence>
<sequence>MAVDSMRRSADSTNSTASDDNTYRAEPILSEAINELLNKPIAFSIVL</sequence>
<feature type="compositionally biased region" description="Basic and acidic residues" evidence="1">
    <location>
        <begin position="1"/>
        <end position="10"/>
    </location>
</feature>
<evidence type="ECO:0000313" key="3">
    <source>
        <dbReference type="Proteomes" id="UP000504714"/>
    </source>
</evidence>
<dbReference type="AlphaFoldDB" id="A0A6L2ZQK4"/>
<feature type="region of interest" description="Disordered" evidence="1">
    <location>
        <begin position="1"/>
        <end position="24"/>
    </location>
</feature>
<evidence type="ECO:0000256" key="1">
    <source>
        <dbReference type="SAM" id="MobiDB-lite"/>
    </source>
</evidence>
<dbReference type="Proteomes" id="UP000504714">
    <property type="component" value="Unassembled WGS sequence"/>
</dbReference>
<feature type="compositionally biased region" description="Low complexity" evidence="1">
    <location>
        <begin position="11"/>
        <end position="20"/>
    </location>
</feature>
<accession>A0A6L2ZQK4</accession>
<gene>
    <name evidence="2" type="ORF">RINTU1_23870</name>
</gene>
<reference evidence="2 3" key="1">
    <citation type="submission" date="2020-06" db="EMBL/GenBank/DDBJ databases">
        <title>The genome sequence of Candidatus Regiella insecticola strain Tut.</title>
        <authorList>
            <person name="Nikoh N."/>
            <person name="Tsuchida T."/>
            <person name="Koga R."/>
            <person name="Oshima K."/>
            <person name="Hattori M."/>
            <person name="Fukatsu T."/>
        </authorList>
    </citation>
    <scope>NUCLEOTIDE SEQUENCE [LARGE SCALE GENOMIC DNA]</scope>
    <source>
        <strain evidence="2 3">Tut</strain>
    </source>
</reference>
<proteinExistence type="predicted"/>
<dbReference type="EMBL" id="BLXO01000004">
    <property type="protein sequence ID" value="GFN46674.1"/>
    <property type="molecule type" value="Genomic_DNA"/>
</dbReference>
<name>A0A6L2ZQK4_9ENTR</name>
<protein>
    <submittedName>
        <fullName evidence="2">Uncharacterized protein</fullName>
    </submittedName>
</protein>
<organism evidence="2 3">
    <name type="scientific">Candidatus Regiella insecticola</name>
    <dbReference type="NCBI Taxonomy" id="138073"/>
    <lineage>
        <taxon>Bacteria</taxon>
        <taxon>Pseudomonadati</taxon>
        <taxon>Pseudomonadota</taxon>
        <taxon>Gammaproteobacteria</taxon>
        <taxon>Enterobacterales</taxon>
        <taxon>Enterobacteriaceae</taxon>
        <taxon>aphid secondary symbionts</taxon>
        <taxon>Candidatus Regiella</taxon>
    </lineage>
</organism>
<comment type="caution">
    <text evidence="2">The sequence shown here is derived from an EMBL/GenBank/DDBJ whole genome shotgun (WGS) entry which is preliminary data.</text>
</comment>